<proteinExistence type="predicted"/>
<evidence type="ECO:0000259" key="2">
    <source>
        <dbReference type="Pfam" id="PF09816"/>
    </source>
</evidence>
<feature type="region of interest" description="Disordered" evidence="1">
    <location>
        <begin position="344"/>
        <end position="365"/>
    </location>
</feature>
<feature type="compositionally biased region" description="Acidic residues" evidence="1">
    <location>
        <begin position="353"/>
        <end position="365"/>
    </location>
</feature>
<feature type="compositionally biased region" description="Acidic residues" evidence="1">
    <location>
        <begin position="241"/>
        <end position="251"/>
    </location>
</feature>
<feature type="region of interest" description="Disordered" evidence="1">
    <location>
        <begin position="132"/>
        <end position="281"/>
    </location>
</feature>
<comment type="caution">
    <text evidence="3">The sequence shown here is derived from an EMBL/GenBank/DDBJ whole genome shotgun (WGS) entry which is preliminary data.</text>
</comment>
<evidence type="ECO:0000313" key="3">
    <source>
        <dbReference type="EMBL" id="KAK0729723.1"/>
    </source>
</evidence>
<organism evidence="3 4">
    <name type="scientific">Lasiosphaeris hirsuta</name>
    <dbReference type="NCBI Taxonomy" id="260670"/>
    <lineage>
        <taxon>Eukaryota</taxon>
        <taxon>Fungi</taxon>
        <taxon>Dikarya</taxon>
        <taxon>Ascomycota</taxon>
        <taxon>Pezizomycotina</taxon>
        <taxon>Sordariomycetes</taxon>
        <taxon>Sordariomycetidae</taxon>
        <taxon>Sordariales</taxon>
        <taxon>Lasiosphaeriaceae</taxon>
        <taxon>Lasiosphaeris</taxon>
    </lineage>
</organism>
<reference evidence="3" key="1">
    <citation type="submission" date="2023-06" db="EMBL/GenBank/DDBJ databases">
        <title>Genome-scale phylogeny and comparative genomics of the fungal order Sordariales.</title>
        <authorList>
            <consortium name="Lawrence Berkeley National Laboratory"/>
            <person name="Hensen N."/>
            <person name="Bonometti L."/>
            <person name="Westerberg I."/>
            <person name="Brannstrom I.O."/>
            <person name="Guillou S."/>
            <person name="Cros-Aarteil S."/>
            <person name="Calhoun S."/>
            <person name="Haridas S."/>
            <person name="Kuo A."/>
            <person name="Mondo S."/>
            <person name="Pangilinan J."/>
            <person name="Riley R."/>
            <person name="Labutti K."/>
            <person name="Andreopoulos B."/>
            <person name="Lipzen A."/>
            <person name="Chen C."/>
            <person name="Yanf M."/>
            <person name="Daum C."/>
            <person name="Ng V."/>
            <person name="Clum A."/>
            <person name="Steindorff A."/>
            <person name="Ohm R."/>
            <person name="Martin F."/>
            <person name="Silar P."/>
            <person name="Natvig D."/>
            <person name="Lalanne C."/>
            <person name="Gautier V."/>
            <person name="Ament-Velasquez S.L."/>
            <person name="Kruys A."/>
            <person name="Hutchinson M.I."/>
            <person name="Powell A.J."/>
            <person name="Barry K."/>
            <person name="Miller A.N."/>
            <person name="Grigoriev I.V."/>
            <person name="Debuchy R."/>
            <person name="Gladieux P."/>
            <person name="Thoren M.H."/>
            <person name="Johannesson H."/>
        </authorList>
    </citation>
    <scope>NUCLEOTIDE SEQUENCE</scope>
    <source>
        <strain evidence="3">SMH4607-1</strain>
    </source>
</reference>
<dbReference type="Pfam" id="PF09816">
    <property type="entry name" value="EAF"/>
    <property type="match status" value="1"/>
</dbReference>
<evidence type="ECO:0000313" key="4">
    <source>
        <dbReference type="Proteomes" id="UP001172102"/>
    </source>
</evidence>
<protein>
    <submittedName>
        <fullName evidence="3">RNA polymerase II transcription elongation factor-domain-containing protein</fullName>
    </submittedName>
</protein>
<keyword evidence="3" id="KW-0251">Elongation factor</keyword>
<sequence>MAAPGTIDPTKPAKYPIILSDALLGKSSKETYTGIRYNHRPTLSSDTAPGTARLKKSARDGQYNLGFDDNGDKYQFSGTRTTDDGNYVLIFDPARKAFVLHRVDSLFHMNITRTPDNGSIESLRKQFPQLEVRSGSGAGSSSNNPPSATGTGKQAKGKAAEKAPGAGKGKESANPTPKATPKAAPRSAAKANKNIKAEKTKPMALTLPTMSKAPSPAPPPPAPAPAQEEQKPKRRARSPVESEEEDDDDDIGLTIEYPGGPPPSSFPSAFAPPNNFSPAFPATRRFSEFVRGGHEEEDEDADAEIDDMYDMEEEDESSGAGTTFKLPSPINNAVKEIEVPERFVFEPSRPDEDALGETDAEFEDVPDLEAELEKEFLMMDNKLTEGGGHDSDSSMSEEE</sequence>
<feature type="compositionally biased region" description="Low complexity" evidence="1">
    <location>
        <begin position="139"/>
        <end position="154"/>
    </location>
</feature>
<gene>
    <name evidence="3" type="ORF">B0H67DRAFT_596052</name>
</gene>
<keyword evidence="4" id="KW-1185">Reference proteome</keyword>
<feature type="domain" description="Transcription elongation factor Eaf N-terminal" evidence="2">
    <location>
        <begin position="15"/>
        <end position="115"/>
    </location>
</feature>
<dbReference type="Proteomes" id="UP001172102">
    <property type="component" value="Unassembled WGS sequence"/>
</dbReference>
<dbReference type="AlphaFoldDB" id="A0AA40EBX1"/>
<dbReference type="InterPro" id="IPR019194">
    <property type="entry name" value="Tscrpt_elong_fac_Eaf_N"/>
</dbReference>
<feature type="compositionally biased region" description="Low complexity" evidence="1">
    <location>
        <begin position="172"/>
        <end position="194"/>
    </location>
</feature>
<evidence type="ECO:0000256" key="1">
    <source>
        <dbReference type="SAM" id="MobiDB-lite"/>
    </source>
</evidence>
<feature type="compositionally biased region" description="Low complexity" evidence="1">
    <location>
        <begin position="266"/>
        <end position="281"/>
    </location>
</feature>
<dbReference type="GO" id="GO:0003746">
    <property type="term" value="F:translation elongation factor activity"/>
    <property type="evidence" value="ECO:0007669"/>
    <property type="project" value="UniProtKB-KW"/>
</dbReference>
<name>A0AA40EBX1_9PEZI</name>
<accession>A0AA40EBX1</accession>
<feature type="compositionally biased region" description="Pro residues" evidence="1">
    <location>
        <begin position="215"/>
        <end position="224"/>
    </location>
</feature>
<dbReference type="EMBL" id="JAUKUA010000001">
    <property type="protein sequence ID" value="KAK0729723.1"/>
    <property type="molecule type" value="Genomic_DNA"/>
</dbReference>
<keyword evidence="3" id="KW-0648">Protein biosynthesis</keyword>